<comment type="caution">
    <text evidence="5">The sequence shown here is derived from an EMBL/GenBank/DDBJ whole genome shotgun (WGS) entry which is preliminary data.</text>
</comment>
<evidence type="ECO:0000259" key="4">
    <source>
        <dbReference type="PROSITE" id="PS50151"/>
    </source>
</evidence>
<dbReference type="SUPFAM" id="SSF88713">
    <property type="entry name" value="Glycoside hydrolase/deacetylase"/>
    <property type="match status" value="1"/>
</dbReference>
<organism evidence="5 6">
    <name type="scientific">Candidatus Harrisonbacteria bacterium RIFCSPHIGHO2_12_FULL_48_16</name>
    <dbReference type="NCBI Taxonomy" id="1798405"/>
    <lineage>
        <taxon>Bacteria</taxon>
        <taxon>Candidatus Harrisoniibacteriota</taxon>
    </lineage>
</organism>
<dbReference type="GO" id="GO:0005975">
    <property type="term" value="P:carbohydrate metabolic process"/>
    <property type="evidence" value="ECO:0007669"/>
    <property type="project" value="InterPro"/>
</dbReference>
<dbReference type="InterPro" id="IPR004300">
    <property type="entry name" value="Glyco_hydro_57_N"/>
</dbReference>
<protein>
    <recommendedName>
        <fullName evidence="4">UVR domain-containing protein</fullName>
    </recommendedName>
</protein>
<evidence type="ECO:0000256" key="3">
    <source>
        <dbReference type="SAM" id="Coils"/>
    </source>
</evidence>
<dbReference type="PANTHER" id="PTHR36306">
    <property type="entry name" value="ALPHA-AMYLASE-RELATED-RELATED"/>
    <property type="match status" value="1"/>
</dbReference>
<comment type="similarity">
    <text evidence="1">Belongs to the glycosyl hydrolase 57 family.</text>
</comment>
<dbReference type="EMBL" id="MHJH01000001">
    <property type="protein sequence ID" value="OGY65249.1"/>
    <property type="molecule type" value="Genomic_DNA"/>
</dbReference>
<dbReference type="Pfam" id="PF03065">
    <property type="entry name" value="Glyco_hydro_57"/>
    <property type="match status" value="1"/>
</dbReference>
<dbReference type="PANTHER" id="PTHR36306:SF1">
    <property type="entry name" value="ALPHA-AMYLASE-RELATED"/>
    <property type="match status" value="1"/>
</dbReference>
<dbReference type="STRING" id="1798405.A3E64_00280"/>
<dbReference type="InterPro" id="IPR052046">
    <property type="entry name" value="GH57_Enzymes"/>
</dbReference>
<feature type="domain" description="UVR" evidence="4">
    <location>
        <begin position="427"/>
        <end position="462"/>
    </location>
</feature>
<proteinExistence type="inferred from homology"/>
<dbReference type="InterPro" id="IPR001943">
    <property type="entry name" value="UVR_dom"/>
</dbReference>
<keyword evidence="3" id="KW-0175">Coiled coil</keyword>
<dbReference type="Proteomes" id="UP000177174">
    <property type="component" value="Unassembled WGS sequence"/>
</dbReference>
<dbReference type="Gene3D" id="4.10.860.10">
    <property type="entry name" value="UVR domain"/>
    <property type="match status" value="1"/>
</dbReference>
<accession>A0A1G1ZLD1</accession>
<evidence type="ECO:0000313" key="5">
    <source>
        <dbReference type="EMBL" id="OGY65249.1"/>
    </source>
</evidence>
<dbReference type="GO" id="GO:0003824">
    <property type="term" value="F:catalytic activity"/>
    <property type="evidence" value="ECO:0007669"/>
    <property type="project" value="InterPro"/>
</dbReference>
<dbReference type="SUPFAM" id="SSF46600">
    <property type="entry name" value="C-terminal UvrC-binding domain of UvrB"/>
    <property type="match status" value="1"/>
</dbReference>
<dbReference type="InterPro" id="IPR036876">
    <property type="entry name" value="UVR_dom_sf"/>
</dbReference>
<evidence type="ECO:0000256" key="1">
    <source>
        <dbReference type="ARBA" id="ARBA00006821"/>
    </source>
</evidence>
<feature type="coiled-coil region" evidence="3">
    <location>
        <begin position="416"/>
        <end position="462"/>
    </location>
</feature>
<gene>
    <name evidence="5" type="ORF">A3E64_00280</name>
</gene>
<evidence type="ECO:0000256" key="2">
    <source>
        <dbReference type="ARBA" id="ARBA00023277"/>
    </source>
</evidence>
<dbReference type="AlphaFoldDB" id="A0A1G1ZLD1"/>
<reference evidence="5 6" key="1">
    <citation type="journal article" date="2016" name="Nat. Commun.">
        <title>Thousands of microbial genomes shed light on interconnected biogeochemical processes in an aquifer system.</title>
        <authorList>
            <person name="Anantharaman K."/>
            <person name="Brown C.T."/>
            <person name="Hug L.A."/>
            <person name="Sharon I."/>
            <person name="Castelle C.J."/>
            <person name="Probst A.J."/>
            <person name="Thomas B.C."/>
            <person name="Singh A."/>
            <person name="Wilkins M.J."/>
            <person name="Karaoz U."/>
            <person name="Brodie E.L."/>
            <person name="Williams K.H."/>
            <person name="Hubbard S.S."/>
            <person name="Banfield J.F."/>
        </authorList>
    </citation>
    <scope>NUCLEOTIDE SEQUENCE [LARGE SCALE GENOMIC DNA]</scope>
</reference>
<dbReference type="Gene3D" id="3.20.110.20">
    <property type="match status" value="1"/>
</dbReference>
<sequence length="467" mass="53872">MYWANFLHIYQPPTQKEIWVRRITDECYRKLFAGILKTLPHRQAGLPAGEVGKHARLTLNINGILCELLDKHGGRDVLENIKKLLQNGTLELTGSAKFHAFLPLLPESEIERQILLNEAILDKYFGNLWRGPAGNGFFSPEMAYSHKVAAVAARLGYKWMVMDELGFPSGKKYSPDTIYKIKGLEDFSVFFRERNLSFTILSAQVGTVPTILRYLGQRLEKNEYVVTAMDGETFGHHRPGLETLLFDLLSEKKIQSLAIGDLPGKFTKTEEIEPKESTWAVTKNDIKNNTPFSRWNKSDNPIQQNQWELTNIAIAAGNRAPVDDKVRGLLDAALHSDQYWWASARPWWSLEMMERGAYELKQVVLEAPASTVQEKNRAEELYRNIVYTALEWQRSGLVDAISRQEDEEVRERLEEKEQLFITKDEYRQMIATLEQQMHLAAKAEEYHRAAMIKDRIRELNEEMKKQK</sequence>
<dbReference type="PROSITE" id="PS50151">
    <property type="entry name" value="UVR"/>
    <property type="match status" value="1"/>
</dbReference>
<evidence type="ECO:0000313" key="6">
    <source>
        <dbReference type="Proteomes" id="UP000177174"/>
    </source>
</evidence>
<dbReference type="Pfam" id="PF02151">
    <property type="entry name" value="UVR"/>
    <property type="match status" value="1"/>
</dbReference>
<dbReference type="InterPro" id="IPR011330">
    <property type="entry name" value="Glyco_hydro/deAcase_b/a-brl"/>
</dbReference>
<keyword evidence="2" id="KW-0119">Carbohydrate metabolism</keyword>
<name>A0A1G1ZLD1_9BACT</name>